<dbReference type="GO" id="GO:0003677">
    <property type="term" value="F:DNA binding"/>
    <property type="evidence" value="ECO:0007669"/>
    <property type="project" value="UniProtKB-UniRule"/>
</dbReference>
<feature type="domain" description="HMG box" evidence="2">
    <location>
        <begin position="24"/>
        <end position="89"/>
    </location>
</feature>
<accession>A0A9N9DBB5</accession>
<dbReference type="Gene3D" id="1.10.30.10">
    <property type="entry name" value="High mobility group box domain"/>
    <property type="match status" value="1"/>
</dbReference>
<keyword evidence="4" id="KW-1185">Reference proteome</keyword>
<evidence type="ECO:0000313" key="3">
    <source>
        <dbReference type="EMBL" id="CAG8629312.1"/>
    </source>
</evidence>
<keyword evidence="1" id="KW-0539">Nucleus</keyword>
<gene>
    <name evidence="3" type="ORF">FCALED_LOCUS9977</name>
</gene>
<sequence>MVNNQITFHFFEPQTSKAYEEKPKKRIPNMFISYRNEMMKYKPNNIQMTKYSQLVSEKWKGLSEIDKTELQRRYQINRDEKLSKRVEYETVANQNGILSDGKTILERNVPIDRNRTNYKN</sequence>
<dbReference type="InterPro" id="IPR009071">
    <property type="entry name" value="HMG_box_dom"/>
</dbReference>
<dbReference type="EMBL" id="CAJVPQ010003492">
    <property type="protein sequence ID" value="CAG8629312.1"/>
    <property type="molecule type" value="Genomic_DNA"/>
</dbReference>
<evidence type="ECO:0000259" key="2">
    <source>
        <dbReference type="PROSITE" id="PS50118"/>
    </source>
</evidence>
<comment type="caution">
    <text evidence="3">The sequence shown here is derived from an EMBL/GenBank/DDBJ whole genome shotgun (WGS) entry which is preliminary data.</text>
</comment>
<dbReference type="InterPro" id="IPR036910">
    <property type="entry name" value="HMG_box_dom_sf"/>
</dbReference>
<proteinExistence type="predicted"/>
<name>A0A9N9DBB5_9GLOM</name>
<protein>
    <submittedName>
        <fullName evidence="3">15700_t:CDS:1</fullName>
    </submittedName>
</protein>
<dbReference type="PROSITE" id="PS50118">
    <property type="entry name" value="HMG_BOX_2"/>
    <property type="match status" value="1"/>
</dbReference>
<dbReference type="Proteomes" id="UP000789570">
    <property type="component" value="Unassembled WGS sequence"/>
</dbReference>
<evidence type="ECO:0000256" key="1">
    <source>
        <dbReference type="PROSITE-ProRule" id="PRU00267"/>
    </source>
</evidence>
<reference evidence="3" key="1">
    <citation type="submission" date="2021-06" db="EMBL/GenBank/DDBJ databases">
        <authorList>
            <person name="Kallberg Y."/>
            <person name="Tangrot J."/>
            <person name="Rosling A."/>
        </authorList>
    </citation>
    <scope>NUCLEOTIDE SEQUENCE</scope>
    <source>
        <strain evidence="3">UK204</strain>
    </source>
</reference>
<evidence type="ECO:0000313" key="4">
    <source>
        <dbReference type="Proteomes" id="UP000789570"/>
    </source>
</evidence>
<dbReference type="GO" id="GO:0005634">
    <property type="term" value="C:nucleus"/>
    <property type="evidence" value="ECO:0007669"/>
    <property type="project" value="UniProtKB-UniRule"/>
</dbReference>
<feature type="DNA-binding region" description="HMG box" evidence="1">
    <location>
        <begin position="24"/>
        <end position="89"/>
    </location>
</feature>
<organism evidence="3 4">
    <name type="scientific">Funneliformis caledonium</name>
    <dbReference type="NCBI Taxonomy" id="1117310"/>
    <lineage>
        <taxon>Eukaryota</taxon>
        <taxon>Fungi</taxon>
        <taxon>Fungi incertae sedis</taxon>
        <taxon>Mucoromycota</taxon>
        <taxon>Glomeromycotina</taxon>
        <taxon>Glomeromycetes</taxon>
        <taxon>Glomerales</taxon>
        <taxon>Glomeraceae</taxon>
        <taxon>Funneliformis</taxon>
    </lineage>
</organism>
<dbReference type="SUPFAM" id="SSF47095">
    <property type="entry name" value="HMG-box"/>
    <property type="match status" value="1"/>
</dbReference>
<keyword evidence="1" id="KW-0238">DNA-binding</keyword>
<dbReference type="AlphaFoldDB" id="A0A9N9DBB5"/>
<dbReference type="OrthoDB" id="2377648at2759"/>